<dbReference type="NCBIfam" id="TIGR02675">
    <property type="entry name" value="tape_meas_nterm"/>
    <property type="match status" value="1"/>
</dbReference>
<proteinExistence type="predicted"/>
<dbReference type="KEGG" id="lri:NCTC12151_02539"/>
<evidence type="ECO:0000256" key="1">
    <source>
        <dbReference type="SAM" id="Phobius"/>
    </source>
</evidence>
<dbReference type="OrthoDB" id="6636459at2"/>
<keyword evidence="1" id="KW-1133">Transmembrane helix</keyword>
<feature type="domain" description="Tape measure protein N-terminal" evidence="2">
    <location>
        <begin position="106"/>
        <end position="291"/>
    </location>
</feature>
<accession>A0A2X4VAJ0</accession>
<dbReference type="Proteomes" id="UP000249005">
    <property type="component" value="Chromosome 1"/>
</dbReference>
<dbReference type="RefSeq" id="WP_111740971.1">
    <property type="nucleotide sequence ID" value="NZ_LR698987.1"/>
</dbReference>
<evidence type="ECO:0000313" key="3">
    <source>
        <dbReference type="EMBL" id="SQI42330.1"/>
    </source>
</evidence>
<keyword evidence="1" id="KW-0812">Transmembrane</keyword>
<dbReference type="InterPro" id="IPR013491">
    <property type="entry name" value="Tape_meas_N"/>
</dbReference>
<evidence type="ECO:0000313" key="4">
    <source>
        <dbReference type="Proteomes" id="UP000249005"/>
    </source>
</evidence>
<keyword evidence="1" id="KW-0472">Membrane</keyword>
<dbReference type="EMBL" id="LS483470">
    <property type="protein sequence ID" value="SQI42330.1"/>
    <property type="molecule type" value="Genomic_DNA"/>
</dbReference>
<evidence type="ECO:0000259" key="2">
    <source>
        <dbReference type="Pfam" id="PF20155"/>
    </source>
</evidence>
<gene>
    <name evidence="3" type="ORF">NCTC12151_02539</name>
</gene>
<dbReference type="Pfam" id="PF20155">
    <property type="entry name" value="TMP_3"/>
    <property type="match status" value="1"/>
</dbReference>
<dbReference type="AlphaFoldDB" id="A0A2X4VAJ0"/>
<protein>
    <submittedName>
        <fullName evidence="3">Tape measure domain</fullName>
    </submittedName>
</protein>
<reference evidence="3 4" key="1">
    <citation type="submission" date="2018-06" db="EMBL/GenBank/DDBJ databases">
        <authorList>
            <consortium name="Pathogen Informatics"/>
            <person name="Doyle S."/>
        </authorList>
    </citation>
    <scope>NUCLEOTIDE SEQUENCE [LARGE SCALE GENOMIC DNA]</scope>
    <source>
        <strain evidence="3 4">NCTC12151</strain>
    </source>
</reference>
<keyword evidence="4" id="KW-1185">Reference proteome</keyword>
<organism evidence="3 4">
    <name type="scientific">Leminorella richardii</name>
    <dbReference type="NCBI Taxonomy" id="158841"/>
    <lineage>
        <taxon>Bacteria</taxon>
        <taxon>Pseudomonadati</taxon>
        <taxon>Pseudomonadota</taxon>
        <taxon>Gammaproteobacteria</taxon>
        <taxon>Enterobacterales</taxon>
        <taxon>Budviciaceae</taxon>
        <taxon>Leminorella</taxon>
    </lineage>
</organism>
<feature type="transmembrane region" description="Helical" evidence="1">
    <location>
        <begin position="392"/>
        <end position="418"/>
    </location>
</feature>
<name>A0A2X4VAJ0_9GAMM</name>
<sequence>MSAQATISSNQLAIYNSLSVTLSTLVKQLTVVNQKISQVNIENRLISSNTVNVISVRVGKINTKLQESEKKTQSWAEKISAASDKVQKGFSTLNSWFGGKLSLTAMVKSAGDLQALQQRIKGLPQVFCDSADGVYYLTQQANKARMPMKAYGDAYVALAKNSQSLLKSPKAVTDTLNAMSNALRLGTGNTEEQASALTLLSSSFKKGKIDAEAMNGFLSKLSEKTLGDLARGMGLSSKQLLEMAKQGRITGVQLEKGLKRAAPGLQKGVDSLPMKWDDAVTKVSNRWDELLFALENKSGLITKVSNLFIKGFDLVEKSIDWLIVKCGGVDNALMAIGSIIGAMFAGKTILSIISVVSWLGKAWPVISVLLSFMGKLGPAMSIVRTGLMALRLAFAGLGWPITIIIGLIFALIDAYHWISGEDSYIGSLIGPWENYLASLMQVWDGIKGIFSGLTDMVLGTWGIFDGLFHLDSKKILAGFEQLCSGVMGIFDGFTNVLKGAFDFIVDPFIAAGSKFMSWLGLGGKEEKSSGEAGKAPKDGFLNVNKQLTKPAPGLSQMVSDGSFGLPDLSATQAVAVTTTNQSSITSNQQINLQVNANSPQDLLNKVAEMAKEGAAQGNKTLVNEINRGQT</sequence>